<organism evidence="12 13">
    <name type="scientific">Umbelopsis vinacea</name>
    <dbReference type="NCBI Taxonomy" id="44442"/>
    <lineage>
        <taxon>Eukaryota</taxon>
        <taxon>Fungi</taxon>
        <taxon>Fungi incertae sedis</taxon>
        <taxon>Mucoromycota</taxon>
        <taxon>Mucoromycotina</taxon>
        <taxon>Umbelopsidomycetes</taxon>
        <taxon>Umbelopsidales</taxon>
        <taxon>Umbelopsidaceae</taxon>
        <taxon>Umbelopsis</taxon>
    </lineage>
</organism>
<keyword evidence="13" id="KW-1185">Reference proteome</keyword>
<comment type="similarity">
    <text evidence="2">Belongs to the SHO1 family.</text>
</comment>
<keyword evidence="8 10" id="KW-0472">Membrane</keyword>
<dbReference type="InterPro" id="IPR036028">
    <property type="entry name" value="SH3-like_dom_sf"/>
</dbReference>
<keyword evidence="5 10" id="KW-0812">Transmembrane</keyword>
<comment type="caution">
    <text evidence="12">The sequence shown here is derived from an EMBL/GenBank/DDBJ whole genome shotgun (WGS) entry which is preliminary data.</text>
</comment>
<evidence type="ECO:0000256" key="7">
    <source>
        <dbReference type="ARBA" id="ARBA00023016"/>
    </source>
</evidence>
<evidence type="ECO:0000256" key="2">
    <source>
        <dbReference type="ARBA" id="ARBA00009739"/>
    </source>
</evidence>
<feature type="transmembrane region" description="Helical" evidence="10">
    <location>
        <begin position="12"/>
        <end position="40"/>
    </location>
</feature>
<dbReference type="OrthoDB" id="5983572at2759"/>
<evidence type="ECO:0000256" key="3">
    <source>
        <dbReference type="ARBA" id="ARBA00022443"/>
    </source>
</evidence>
<dbReference type="GO" id="GO:0005886">
    <property type="term" value="C:plasma membrane"/>
    <property type="evidence" value="ECO:0007669"/>
    <property type="project" value="UniProtKB-SubCell"/>
</dbReference>
<evidence type="ECO:0000256" key="6">
    <source>
        <dbReference type="ARBA" id="ARBA00022989"/>
    </source>
</evidence>
<evidence type="ECO:0000256" key="9">
    <source>
        <dbReference type="PROSITE-ProRule" id="PRU00192"/>
    </source>
</evidence>
<dbReference type="Proteomes" id="UP000612746">
    <property type="component" value="Unassembled WGS sequence"/>
</dbReference>
<evidence type="ECO:0000256" key="4">
    <source>
        <dbReference type="ARBA" id="ARBA00022475"/>
    </source>
</evidence>
<sequence>MAIDFNHLLSNTLLSVTVLLSLVGWVIAFGAACAIGTFLADNVATTWWVIIFELLLNLGIIYLIVSSTLPMYRLVVLAFLAVSISYLTGSIGTFVYSSNGAAAALSAGMIIMIIMQFLWVFIFGAEESSNFTAATAPFNGGGTPMAFLSRNRGEKEEVVDTKSAGHSAPVGSVSYPEMNGHNGGVYQANHPSQALPAGNAPASPGGVASAAPLEYNQQVTALHAYQANPEDPTELSFTKGEALDVVECKGNWWQARKQDGTIGIVPSNYFAN</sequence>
<dbReference type="PRINTS" id="PR00452">
    <property type="entry name" value="SH3DOMAIN"/>
</dbReference>
<dbReference type="EMBL" id="JAEPRA010000006">
    <property type="protein sequence ID" value="KAG2184025.1"/>
    <property type="molecule type" value="Genomic_DNA"/>
</dbReference>
<dbReference type="Pfam" id="PF00018">
    <property type="entry name" value="SH3_1"/>
    <property type="match status" value="1"/>
</dbReference>
<dbReference type="InterPro" id="IPR001452">
    <property type="entry name" value="SH3_domain"/>
</dbReference>
<keyword evidence="4" id="KW-1003">Cell membrane</keyword>
<comment type="subcellular location">
    <subcellularLocation>
        <location evidence="1">Cell membrane</location>
        <topology evidence="1">Multi-pass membrane protein</topology>
    </subcellularLocation>
</comment>
<feature type="domain" description="SH3" evidence="11">
    <location>
        <begin position="214"/>
        <end position="272"/>
    </location>
</feature>
<dbReference type="SMART" id="SM00326">
    <property type="entry name" value="SH3"/>
    <property type="match status" value="1"/>
</dbReference>
<feature type="transmembrane region" description="Helical" evidence="10">
    <location>
        <begin position="46"/>
        <end position="65"/>
    </location>
</feature>
<protein>
    <recommendedName>
        <fullName evidence="11">SH3 domain-containing protein</fullName>
    </recommendedName>
</protein>
<feature type="transmembrane region" description="Helical" evidence="10">
    <location>
        <begin position="72"/>
        <end position="96"/>
    </location>
</feature>
<evidence type="ECO:0000256" key="10">
    <source>
        <dbReference type="SAM" id="Phobius"/>
    </source>
</evidence>
<gene>
    <name evidence="12" type="ORF">INT44_009036</name>
</gene>
<feature type="transmembrane region" description="Helical" evidence="10">
    <location>
        <begin position="102"/>
        <end position="122"/>
    </location>
</feature>
<evidence type="ECO:0000259" key="11">
    <source>
        <dbReference type="PROSITE" id="PS50002"/>
    </source>
</evidence>
<evidence type="ECO:0000256" key="8">
    <source>
        <dbReference type="ARBA" id="ARBA00023136"/>
    </source>
</evidence>
<evidence type="ECO:0000313" key="13">
    <source>
        <dbReference type="Proteomes" id="UP000612746"/>
    </source>
</evidence>
<name>A0A8H7UI77_9FUNG</name>
<accession>A0A8H7UI77</accession>
<evidence type="ECO:0000256" key="1">
    <source>
        <dbReference type="ARBA" id="ARBA00004651"/>
    </source>
</evidence>
<dbReference type="AlphaFoldDB" id="A0A8H7UI77"/>
<proteinExistence type="inferred from homology"/>
<dbReference type="Gene3D" id="2.30.30.40">
    <property type="entry name" value="SH3 Domains"/>
    <property type="match status" value="1"/>
</dbReference>
<keyword evidence="6 10" id="KW-1133">Transmembrane helix</keyword>
<reference evidence="12" key="1">
    <citation type="submission" date="2020-12" db="EMBL/GenBank/DDBJ databases">
        <title>Metabolic potential, ecology and presence of endohyphal bacteria is reflected in genomic diversity of Mucoromycotina.</title>
        <authorList>
            <person name="Muszewska A."/>
            <person name="Okrasinska A."/>
            <person name="Steczkiewicz K."/>
            <person name="Drgas O."/>
            <person name="Orlowska M."/>
            <person name="Perlinska-Lenart U."/>
            <person name="Aleksandrzak-Piekarczyk T."/>
            <person name="Szatraj K."/>
            <person name="Zielenkiewicz U."/>
            <person name="Pilsyk S."/>
            <person name="Malc E."/>
            <person name="Mieczkowski P."/>
            <person name="Kruszewska J.S."/>
            <person name="Biernat P."/>
            <person name="Pawlowska J."/>
        </authorList>
    </citation>
    <scope>NUCLEOTIDE SEQUENCE</scope>
    <source>
        <strain evidence="12">WA0000051536</strain>
    </source>
</reference>
<evidence type="ECO:0000313" key="12">
    <source>
        <dbReference type="EMBL" id="KAG2184025.1"/>
    </source>
</evidence>
<keyword evidence="7" id="KW-0346">Stress response</keyword>
<dbReference type="InterPro" id="IPR035522">
    <property type="entry name" value="Sho1_SH3"/>
</dbReference>
<evidence type="ECO:0000256" key="5">
    <source>
        <dbReference type="ARBA" id="ARBA00022692"/>
    </source>
</evidence>
<keyword evidence="3 9" id="KW-0728">SH3 domain</keyword>
<dbReference type="CDD" id="cd11855">
    <property type="entry name" value="SH3_Sho1p"/>
    <property type="match status" value="1"/>
</dbReference>
<dbReference type="PROSITE" id="PS50002">
    <property type="entry name" value="SH3"/>
    <property type="match status" value="1"/>
</dbReference>
<dbReference type="SUPFAM" id="SSF50044">
    <property type="entry name" value="SH3-domain"/>
    <property type="match status" value="1"/>
</dbReference>